<organism evidence="1 2">
    <name type="scientific">Eretmocerus hayati</name>
    <dbReference type="NCBI Taxonomy" id="131215"/>
    <lineage>
        <taxon>Eukaryota</taxon>
        <taxon>Metazoa</taxon>
        <taxon>Ecdysozoa</taxon>
        <taxon>Arthropoda</taxon>
        <taxon>Hexapoda</taxon>
        <taxon>Insecta</taxon>
        <taxon>Pterygota</taxon>
        <taxon>Neoptera</taxon>
        <taxon>Endopterygota</taxon>
        <taxon>Hymenoptera</taxon>
        <taxon>Apocrita</taxon>
        <taxon>Proctotrupomorpha</taxon>
        <taxon>Chalcidoidea</taxon>
        <taxon>Aphelinidae</taxon>
        <taxon>Aphelininae</taxon>
        <taxon>Eretmocerus</taxon>
    </lineage>
</organism>
<comment type="caution">
    <text evidence="1">The sequence shown here is derived from an EMBL/GenBank/DDBJ whole genome shotgun (WGS) entry which is preliminary data.</text>
</comment>
<sequence length="581" mass="62506">MTSRLSKESRTLMVVRWMLDHPCCLAIRSQTNESTEKWSDWVAKGDVPPPIVVKPPQFSSRAPHHVDAGTRSDQVAIRPPYLIAATSQDSAPSAGGIPALEERVAALVIEDPARGPKTGPTHASAIPGEGGARAALDTSPREERSPSSLSLRRRKDRAARAARNAAQLQSVDVTAPLGHHFHVSPLSNYRAPKFETPVFSVKCPSSEEMRVDSRKMLALALAYCGEDDENLDNRVSEAEQELDAFIRENRRRRHNRARVNRCRGRALARRNRRRRGAAREFDQELVALAERLTAPAGHVQEPVQQRPRRARRRANAAAAAAAAPKCEPRYPEPVAVAPGSAQNSSMAPGGGHPQETGPAEPAHRQGGKVNPVPSPGVAQNGAGYPAVHSPAEEFRTAAAAQYGEAVDPLQLGAGPSSRCADVNANAPESVRAYLGVPLRPASRSESRMARADSSQAQGELLYEISADEPMQAADQIIDASGMAQQDAERQEAQHSPEEHDEGIAVEIEPIQDDDDFMPEFLQAMNVPQPSLRMKHSIASDRVAVGTMQVGARAALLLLCCAYPFAVCEAVAVFADAGLAGS</sequence>
<evidence type="ECO:0000313" key="1">
    <source>
        <dbReference type="EMBL" id="KAJ8677649.1"/>
    </source>
</evidence>
<keyword evidence="2" id="KW-1185">Reference proteome</keyword>
<protein>
    <submittedName>
        <fullName evidence="1">Uncharacterized protein</fullName>
    </submittedName>
</protein>
<dbReference type="Proteomes" id="UP001239111">
    <property type="component" value="Chromosome 2"/>
</dbReference>
<proteinExistence type="predicted"/>
<reference evidence="1" key="1">
    <citation type="submission" date="2023-04" db="EMBL/GenBank/DDBJ databases">
        <title>A chromosome-level genome assembly of the parasitoid wasp Eretmocerus hayati.</title>
        <authorList>
            <person name="Zhong Y."/>
            <person name="Liu S."/>
            <person name="Liu Y."/>
        </authorList>
    </citation>
    <scope>NUCLEOTIDE SEQUENCE</scope>
    <source>
        <strain evidence="1">ZJU_SS_LIU_2023</strain>
    </source>
</reference>
<evidence type="ECO:0000313" key="2">
    <source>
        <dbReference type="Proteomes" id="UP001239111"/>
    </source>
</evidence>
<name>A0ACC2P249_9HYME</name>
<gene>
    <name evidence="1" type="ORF">QAD02_013436</name>
</gene>
<dbReference type="EMBL" id="CM056742">
    <property type="protein sequence ID" value="KAJ8677649.1"/>
    <property type="molecule type" value="Genomic_DNA"/>
</dbReference>
<accession>A0ACC2P249</accession>